<organism evidence="1 2">
    <name type="scientific">Pseudescherichia vulneris NBRC 102420</name>
    <dbReference type="NCBI Taxonomy" id="1115515"/>
    <lineage>
        <taxon>Bacteria</taxon>
        <taxon>Pseudomonadati</taxon>
        <taxon>Pseudomonadota</taxon>
        <taxon>Gammaproteobacteria</taxon>
        <taxon>Enterobacterales</taxon>
        <taxon>Enterobacteriaceae</taxon>
        <taxon>Pseudescherichia</taxon>
    </lineage>
</organism>
<dbReference type="Proteomes" id="UP000029462">
    <property type="component" value="Unassembled WGS sequence"/>
</dbReference>
<protein>
    <submittedName>
        <fullName evidence="1">Uncharacterized protein</fullName>
    </submittedName>
</protein>
<proteinExistence type="predicted"/>
<reference evidence="1 2" key="1">
    <citation type="submission" date="2014-09" db="EMBL/GenBank/DDBJ databases">
        <title>Whole genome shotgun sequence of Escherichia vulneris NBRC 102420.</title>
        <authorList>
            <person name="Yoshida Y."/>
            <person name="Hosoyama A."/>
            <person name="Tsuchikane K."/>
            <person name="Ohji S."/>
            <person name="Ichikawa N."/>
            <person name="Kimura A."/>
            <person name="Yamazoe A."/>
            <person name="Ezaki T."/>
            <person name="Fujita N."/>
        </authorList>
    </citation>
    <scope>NUCLEOTIDE SEQUENCE [LARGE SCALE GENOMIC DNA]</scope>
    <source>
        <strain evidence="1 2">NBRC 102420</strain>
    </source>
</reference>
<dbReference type="AlphaFoldDB" id="A0A090VRH2"/>
<name>A0A090VRH2_PSEVU</name>
<comment type="caution">
    <text evidence="1">The sequence shown here is derived from an EMBL/GenBank/DDBJ whole genome shotgun (WGS) entry which is preliminary data.</text>
</comment>
<dbReference type="eggNOG" id="ENOG5031N2E">
    <property type="taxonomic scope" value="Bacteria"/>
</dbReference>
<dbReference type="RefSeq" id="WP_255211655.1">
    <property type="nucleotide sequence ID" value="NZ_BBMZ01000008.1"/>
</dbReference>
<dbReference type="EMBL" id="BBMZ01000008">
    <property type="protein sequence ID" value="GAL57722.1"/>
    <property type="molecule type" value="Genomic_DNA"/>
</dbReference>
<sequence>MIDITSGTRHLKLTPYERLTESEERAYSRIMVWVEFSVPALKTEFAAEFFVGQLQQTRNDMYDFYQAIKNGMKFKDINLISAYDQVALKFHQAHFAGTVGFSMVLKPENHADSITLEDSFDIDESYFPGLLSGLDDIISWQD</sequence>
<gene>
    <name evidence="1" type="ORF">EV102420_08_01850</name>
</gene>
<keyword evidence="2" id="KW-1185">Reference proteome</keyword>
<evidence type="ECO:0000313" key="1">
    <source>
        <dbReference type="EMBL" id="GAL57722.1"/>
    </source>
</evidence>
<evidence type="ECO:0000313" key="2">
    <source>
        <dbReference type="Proteomes" id="UP000029462"/>
    </source>
</evidence>
<accession>A0A090VRH2</accession>